<evidence type="ECO:0008006" key="3">
    <source>
        <dbReference type="Google" id="ProtNLM"/>
    </source>
</evidence>
<dbReference type="Proteomes" id="UP001162483">
    <property type="component" value="Unassembled WGS sequence"/>
</dbReference>
<gene>
    <name evidence="1" type="ORF">SPARVUS_LOCUS10777542</name>
</gene>
<accession>A0ABN9EWM2</accession>
<sequence>QDPHQSVPLHKVYPSECPFTSGSLSECPFTSGVSIRVPPYIWCPHQSAPLHQVSPSECPLTSGIPIRVPPLHQVSPSECPLTSGAPSECSLYQVPPSECPLTSEWLMGQWMHSQRPGGEKLKFVGGGGHSLPQHPP</sequence>
<comment type="caution">
    <text evidence="1">The sequence shown here is derived from an EMBL/GenBank/DDBJ whole genome shotgun (WGS) entry which is preliminary data.</text>
</comment>
<proteinExistence type="predicted"/>
<evidence type="ECO:0000313" key="1">
    <source>
        <dbReference type="EMBL" id="CAI9588632.1"/>
    </source>
</evidence>
<keyword evidence="2" id="KW-1185">Reference proteome</keyword>
<protein>
    <recommendedName>
        <fullName evidence="3">Hair growth associated</fullName>
    </recommendedName>
</protein>
<reference evidence="1" key="1">
    <citation type="submission" date="2023-05" db="EMBL/GenBank/DDBJ databases">
        <authorList>
            <person name="Stuckert A."/>
        </authorList>
    </citation>
    <scope>NUCLEOTIDE SEQUENCE</scope>
</reference>
<feature type="non-terminal residue" evidence="1">
    <location>
        <position position="136"/>
    </location>
</feature>
<name>A0ABN9EWM2_9NEOB</name>
<organism evidence="1 2">
    <name type="scientific">Staurois parvus</name>
    <dbReference type="NCBI Taxonomy" id="386267"/>
    <lineage>
        <taxon>Eukaryota</taxon>
        <taxon>Metazoa</taxon>
        <taxon>Chordata</taxon>
        <taxon>Craniata</taxon>
        <taxon>Vertebrata</taxon>
        <taxon>Euteleostomi</taxon>
        <taxon>Amphibia</taxon>
        <taxon>Batrachia</taxon>
        <taxon>Anura</taxon>
        <taxon>Neobatrachia</taxon>
        <taxon>Ranoidea</taxon>
        <taxon>Ranidae</taxon>
        <taxon>Staurois</taxon>
    </lineage>
</organism>
<dbReference type="EMBL" id="CATNWA010015973">
    <property type="protein sequence ID" value="CAI9588632.1"/>
    <property type="molecule type" value="Genomic_DNA"/>
</dbReference>
<feature type="non-terminal residue" evidence="1">
    <location>
        <position position="1"/>
    </location>
</feature>
<evidence type="ECO:0000313" key="2">
    <source>
        <dbReference type="Proteomes" id="UP001162483"/>
    </source>
</evidence>